<dbReference type="PANTHER" id="PTHR38222">
    <property type="entry name" value="TFIIS N-TERMINAL DOMAIN-CONTAINING PROTEIN"/>
    <property type="match status" value="1"/>
</dbReference>
<name>A0AAV2DF20_9ROSI</name>
<organism evidence="1 2">
    <name type="scientific">Linum trigynum</name>
    <dbReference type="NCBI Taxonomy" id="586398"/>
    <lineage>
        <taxon>Eukaryota</taxon>
        <taxon>Viridiplantae</taxon>
        <taxon>Streptophyta</taxon>
        <taxon>Embryophyta</taxon>
        <taxon>Tracheophyta</taxon>
        <taxon>Spermatophyta</taxon>
        <taxon>Magnoliopsida</taxon>
        <taxon>eudicotyledons</taxon>
        <taxon>Gunneridae</taxon>
        <taxon>Pentapetalae</taxon>
        <taxon>rosids</taxon>
        <taxon>fabids</taxon>
        <taxon>Malpighiales</taxon>
        <taxon>Linaceae</taxon>
        <taxon>Linum</taxon>
    </lineage>
</organism>
<evidence type="ECO:0000313" key="1">
    <source>
        <dbReference type="EMBL" id="CAL1372470.1"/>
    </source>
</evidence>
<sequence>MSGIIDMWTSEVARLKENGQSIWSGRYPPSAAENVDESRKTEEGGKWATTTAGVTGFVQRLSAGVKLPPAFQCSEASLSMLLDNLSA</sequence>
<gene>
    <name evidence="1" type="ORF">LTRI10_LOCUS14474</name>
</gene>
<evidence type="ECO:0000313" key="2">
    <source>
        <dbReference type="Proteomes" id="UP001497516"/>
    </source>
</evidence>
<proteinExistence type="predicted"/>
<protein>
    <submittedName>
        <fullName evidence="1">Uncharacterized protein</fullName>
    </submittedName>
</protein>
<accession>A0AAV2DF20</accession>
<dbReference type="PANTHER" id="PTHR38222:SF1">
    <property type="entry name" value="TFIIS N-TERMINAL DOMAIN-CONTAINING PROTEIN"/>
    <property type="match status" value="1"/>
</dbReference>
<reference evidence="1 2" key="1">
    <citation type="submission" date="2024-04" db="EMBL/GenBank/DDBJ databases">
        <authorList>
            <person name="Fracassetti M."/>
        </authorList>
    </citation>
    <scope>NUCLEOTIDE SEQUENCE [LARGE SCALE GENOMIC DNA]</scope>
</reference>
<dbReference type="AlphaFoldDB" id="A0AAV2DF20"/>
<dbReference type="EMBL" id="OZ034815">
    <property type="protein sequence ID" value="CAL1372470.1"/>
    <property type="molecule type" value="Genomic_DNA"/>
</dbReference>
<dbReference type="Proteomes" id="UP001497516">
    <property type="component" value="Chromosome 2"/>
</dbReference>
<keyword evidence="2" id="KW-1185">Reference proteome</keyword>